<gene>
    <name evidence="1" type="ORF">GDS87_07185</name>
</gene>
<dbReference type="EMBL" id="CP045835">
    <property type="protein sequence ID" value="QGG50749.1"/>
    <property type="molecule type" value="Genomic_DNA"/>
</dbReference>
<name>A0ABX6D849_9BACI</name>
<organism evidence="1 2">
    <name type="scientific">Lysinibacillus pakistanensis</name>
    <dbReference type="NCBI Taxonomy" id="759811"/>
    <lineage>
        <taxon>Bacteria</taxon>
        <taxon>Bacillati</taxon>
        <taxon>Bacillota</taxon>
        <taxon>Bacilli</taxon>
        <taxon>Bacillales</taxon>
        <taxon>Bacillaceae</taxon>
        <taxon>Lysinibacillus</taxon>
    </lineage>
</organism>
<reference evidence="1 2" key="1">
    <citation type="submission" date="2019-11" db="EMBL/GenBank/DDBJ databases">
        <title>Whole Genome Sequencing and Comparative Genomic Analyses of Lysinibacillus pakistanensis LZH-9, a Halotolerant Strain with Excellent COD Removal Capability.</title>
        <authorList>
            <person name="Zhou H."/>
        </authorList>
    </citation>
    <scope>NUCLEOTIDE SEQUENCE [LARGE SCALE GENOMIC DNA]</scope>
    <source>
        <strain evidence="1 2">LZH-9</strain>
    </source>
</reference>
<evidence type="ECO:0000313" key="1">
    <source>
        <dbReference type="EMBL" id="QGG50749.1"/>
    </source>
</evidence>
<evidence type="ECO:0000313" key="2">
    <source>
        <dbReference type="Proteomes" id="UP000373269"/>
    </source>
</evidence>
<sequence length="110" mass="12670">MRRFWLQLPDKNEFIDINTTNNKLSLFESSTEHSFTIDPGNYSLEKLISLFINKGLDAKLGELKADKNRRFIVFFMKDTFTFANGSFITFLGGIESVDKGDRLDDSIIHI</sequence>
<dbReference type="Proteomes" id="UP000373269">
    <property type="component" value="Chromosome"/>
</dbReference>
<proteinExistence type="predicted"/>
<protein>
    <submittedName>
        <fullName evidence="1">Uncharacterized protein</fullName>
    </submittedName>
</protein>
<dbReference type="RefSeq" id="WP_369595082.1">
    <property type="nucleotide sequence ID" value="NZ_CP045835.1"/>
</dbReference>
<keyword evidence="2" id="KW-1185">Reference proteome</keyword>
<accession>A0ABX6D849</accession>